<feature type="compositionally biased region" description="Acidic residues" evidence="1">
    <location>
        <begin position="88"/>
        <end position="105"/>
    </location>
</feature>
<feature type="compositionally biased region" description="Basic and acidic residues" evidence="1">
    <location>
        <begin position="76"/>
        <end position="87"/>
    </location>
</feature>
<dbReference type="EMBL" id="CAICTM010000218">
    <property type="protein sequence ID" value="CAB9505123.1"/>
    <property type="molecule type" value="Genomic_DNA"/>
</dbReference>
<dbReference type="Proteomes" id="UP001153069">
    <property type="component" value="Unassembled WGS sequence"/>
</dbReference>
<comment type="caution">
    <text evidence="2">The sequence shown here is derived from an EMBL/GenBank/DDBJ whole genome shotgun (WGS) entry which is preliminary data.</text>
</comment>
<sequence length="219" mass="24722">MDAKFFECIVCFEACRDCINCLKCNPILCKSHVAELHRDQCPSCRDEPFHYQENVALQRIICQMNAAARVAAPTGEPRENVAARVEPEESAEEPEEEPDAEDSAEEAATVEPVETAEETEAEDNDNNDDNDSISRYGSKVPRPHPYEDQYRKLPNDAHKEAMLAHVHGCQDSKCHTLWRGPWGSFIGGRKGKTHFHLTNCPAGKRLNELIGWDYDDPHC</sequence>
<organism evidence="2 3">
    <name type="scientific">Seminavis robusta</name>
    <dbReference type="NCBI Taxonomy" id="568900"/>
    <lineage>
        <taxon>Eukaryota</taxon>
        <taxon>Sar</taxon>
        <taxon>Stramenopiles</taxon>
        <taxon>Ochrophyta</taxon>
        <taxon>Bacillariophyta</taxon>
        <taxon>Bacillariophyceae</taxon>
        <taxon>Bacillariophycidae</taxon>
        <taxon>Naviculales</taxon>
        <taxon>Naviculaceae</taxon>
        <taxon>Seminavis</taxon>
    </lineage>
</organism>
<accession>A0A9N8HCI7</accession>
<evidence type="ECO:0000313" key="3">
    <source>
        <dbReference type="Proteomes" id="UP001153069"/>
    </source>
</evidence>
<dbReference type="AlphaFoldDB" id="A0A9N8HCI7"/>
<feature type="region of interest" description="Disordered" evidence="1">
    <location>
        <begin position="72"/>
        <end position="150"/>
    </location>
</feature>
<evidence type="ECO:0000313" key="2">
    <source>
        <dbReference type="EMBL" id="CAB9505123.1"/>
    </source>
</evidence>
<protein>
    <submittedName>
        <fullName evidence="2">Uncharacterized protein</fullName>
    </submittedName>
</protein>
<proteinExistence type="predicted"/>
<keyword evidence="3" id="KW-1185">Reference proteome</keyword>
<feature type="compositionally biased region" description="Acidic residues" evidence="1">
    <location>
        <begin position="114"/>
        <end position="131"/>
    </location>
</feature>
<name>A0A9N8HCI7_9STRA</name>
<gene>
    <name evidence="2" type="ORF">SEMRO_219_G090490.1</name>
</gene>
<evidence type="ECO:0000256" key="1">
    <source>
        <dbReference type="SAM" id="MobiDB-lite"/>
    </source>
</evidence>
<reference evidence="2" key="1">
    <citation type="submission" date="2020-06" db="EMBL/GenBank/DDBJ databases">
        <authorList>
            <consortium name="Plant Systems Biology data submission"/>
        </authorList>
    </citation>
    <scope>NUCLEOTIDE SEQUENCE</scope>
    <source>
        <strain evidence="2">D6</strain>
    </source>
</reference>